<dbReference type="STRING" id="1045773.SAMN05216555_102190"/>
<evidence type="ECO:0000313" key="2">
    <source>
        <dbReference type="EMBL" id="SDI40667.1"/>
    </source>
</evidence>
<keyword evidence="1" id="KW-0732">Signal</keyword>
<dbReference type="OrthoDB" id="4965297at2"/>
<protein>
    <submittedName>
        <fullName evidence="2">Uncharacterized protein</fullName>
    </submittedName>
</protein>
<reference evidence="3" key="1">
    <citation type="submission" date="2016-10" db="EMBL/GenBank/DDBJ databases">
        <authorList>
            <person name="Varghese N."/>
            <person name="Submissions S."/>
        </authorList>
    </citation>
    <scope>NUCLEOTIDE SEQUENCE [LARGE SCALE GENOMIC DNA]</scope>
    <source>
        <strain evidence="3">CGMCC 1.10783</strain>
    </source>
</reference>
<sequence length="83" mass="8664">MFKKIAASVALAGALAFTAAAPAVISAAPVADAVHTVLSIGNWPDPMRTQAIGNWPDPMRAQAIGNWPDPMRVSAIGNWPDPM</sequence>
<dbReference type="AlphaFoldDB" id="A0A1G8KB94"/>
<name>A0A1G8KB94_9MICC</name>
<dbReference type="EMBL" id="FNEI01000002">
    <property type="protein sequence ID" value="SDI40667.1"/>
    <property type="molecule type" value="Genomic_DNA"/>
</dbReference>
<proteinExistence type="predicted"/>
<evidence type="ECO:0000313" key="3">
    <source>
        <dbReference type="Proteomes" id="UP000182130"/>
    </source>
</evidence>
<accession>A0A1G8KB94</accession>
<feature type="chain" id="PRO_5038835967" evidence="1">
    <location>
        <begin position="28"/>
        <end position="83"/>
    </location>
</feature>
<keyword evidence="3" id="KW-1185">Reference proteome</keyword>
<dbReference type="RefSeq" id="WP_074586889.1">
    <property type="nucleotide sequence ID" value="NZ_FNEI01000002.1"/>
</dbReference>
<organism evidence="2 3">
    <name type="scientific">Arthrobacter cupressi</name>
    <dbReference type="NCBI Taxonomy" id="1045773"/>
    <lineage>
        <taxon>Bacteria</taxon>
        <taxon>Bacillati</taxon>
        <taxon>Actinomycetota</taxon>
        <taxon>Actinomycetes</taxon>
        <taxon>Micrococcales</taxon>
        <taxon>Micrococcaceae</taxon>
        <taxon>Arthrobacter</taxon>
    </lineage>
</organism>
<feature type="signal peptide" evidence="1">
    <location>
        <begin position="1"/>
        <end position="27"/>
    </location>
</feature>
<dbReference type="Proteomes" id="UP000182130">
    <property type="component" value="Unassembled WGS sequence"/>
</dbReference>
<evidence type="ECO:0000256" key="1">
    <source>
        <dbReference type="SAM" id="SignalP"/>
    </source>
</evidence>
<gene>
    <name evidence="2" type="ORF">SAMN05216555_102190</name>
</gene>